<protein>
    <submittedName>
        <fullName evidence="2">Uncharacterized protein</fullName>
    </submittedName>
</protein>
<evidence type="ECO:0000313" key="2">
    <source>
        <dbReference type="EMBL" id="CAB0040898.1"/>
    </source>
</evidence>
<name>A0A6H5IVK9_9HYME</name>
<dbReference type="AlphaFoldDB" id="A0A6H5IVK9"/>
<evidence type="ECO:0000256" key="1">
    <source>
        <dbReference type="SAM" id="MobiDB-lite"/>
    </source>
</evidence>
<feature type="compositionally biased region" description="Basic and acidic residues" evidence="1">
    <location>
        <begin position="1"/>
        <end position="20"/>
    </location>
</feature>
<feature type="region of interest" description="Disordered" evidence="1">
    <location>
        <begin position="1"/>
        <end position="28"/>
    </location>
</feature>
<accession>A0A6H5IVK9</accession>
<keyword evidence="3" id="KW-1185">Reference proteome</keyword>
<gene>
    <name evidence="2" type="ORF">TBRA_LOCUS12590</name>
</gene>
<feature type="region of interest" description="Disordered" evidence="1">
    <location>
        <begin position="88"/>
        <end position="111"/>
    </location>
</feature>
<sequence length="111" mass="12006">MLRSTREAERDGSPADERRQSPATLESNAVAAPPPLRCCCCCHAAAPLRCRSYYVAAAATVMPEEGRRAKMAAPRYKNAGYVPLAVRAPRNRRPNTADENGGLDTTTTNSQ</sequence>
<evidence type="ECO:0000313" key="3">
    <source>
        <dbReference type="Proteomes" id="UP000479190"/>
    </source>
</evidence>
<reference evidence="2 3" key="1">
    <citation type="submission" date="2020-02" db="EMBL/GenBank/DDBJ databases">
        <authorList>
            <person name="Ferguson B K."/>
        </authorList>
    </citation>
    <scope>NUCLEOTIDE SEQUENCE [LARGE SCALE GENOMIC DNA]</scope>
</reference>
<organism evidence="2 3">
    <name type="scientific">Trichogramma brassicae</name>
    <dbReference type="NCBI Taxonomy" id="86971"/>
    <lineage>
        <taxon>Eukaryota</taxon>
        <taxon>Metazoa</taxon>
        <taxon>Ecdysozoa</taxon>
        <taxon>Arthropoda</taxon>
        <taxon>Hexapoda</taxon>
        <taxon>Insecta</taxon>
        <taxon>Pterygota</taxon>
        <taxon>Neoptera</taxon>
        <taxon>Endopterygota</taxon>
        <taxon>Hymenoptera</taxon>
        <taxon>Apocrita</taxon>
        <taxon>Proctotrupomorpha</taxon>
        <taxon>Chalcidoidea</taxon>
        <taxon>Trichogrammatidae</taxon>
        <taxon>Trichogramma</taxon>
    </lineage>
</organism>
<dbReference type="EMBL" id="CADCXV010001068">
    <property type="protein sequence ID" value="CAB0040898.1"/>
    <property type="molecule type" value="Genomic_DNA"/>
</dbReference>
<dbReference type="Proteomes" id="UP000479190">
    <property type="component" value="Unassembled WGS sequence"/>
</dbReference>
<proteinExistence type="predicted"/>